<name>A0ABN9U2V9_9DINO</name>
<keyword evidence="3" id="KW-1185">Reference proteome</keyword>
<accession>A0ABN9U2V9</accession>
<protein>
    <recommendedName>
        <fullName evidence="4">C2H2-type domain-containing protein</fullName>
    </recommendedName>
</protein>
<organism evidence="2 3">
    <name type="scientific">Prorocentrum cordatum</name>
    <dbReference type="NCBI Taxonomy" id="2364126"/>
    <lineage>
        <taxon>Eukaryota</taxon>
        <taxon>Sar</taxon>
        <taxon>Alveolata</taxon>
        <taxon>Dinophyceae</taxon>
        <taxon>Prorocentrales</taxon>
        <taxon>Prorocentraceae</taxon>
        <taxon>Prorocentrum</taxon>
    </lineage>
</organism>
<gene>
    <name evidence="2" type="ORF">PCOR1329_LOCUS44728</name>
</gene>
<reference evidence="2" key="1">
    <citation type="submission" date="2023-10" db="EMBL/GenBank/DDBJ databases">
        <authorList>
            <person name="Chen Y."/>
            <person name="Shah S."/>
            <person name="Dougan E. K."/>
            <person name="Thang M."/>
            <person name="Chan C."/>
        </authorList>
    </citation>
    <scope>NUCLEOTIDE SEQUENCE [LARGE SCALE GENOMIC DNA]</scope>
</reference>
<comment type="caution">
    <text evidence="2">The sequence shown here is derived from an EMBL/GenBank/DDBJ whole genome shotgun (WGS) entry which is preliminary data.</text>
</comment>
<evidence type="ECO:0008006" key="4">
    <source>
        <dbReference type="Google" id="ProtNLM"/>
    </source>
</evidence>
<evidence type="ECO:0000313" key="2">
    <source>
        <dbReference type="EMBL" id="CAK0853144.1"/>
    </source>
</evidence>
<dbReference type="Proteomes" id="UP001189429">
    <property type="component" value="Unassembled WGS sequence"/>
</dbReference>
<feature type="region of interest" description="Disordered" evidence="1">
    <location>
        <begin position="1"/>
        <end position="74"/>
    </location>
</feature>
<evidence type="ECO:0000313" key="3">
    <source>
        <dbReference type="Proteomes" id="UP001189429"/>
    </source>
</evidence>
<evidence type="ECO:0000256" key="1">
    <source>
        <dbReference type="SAM" id="MobiDB-lite"/>
    </source>
</evidence>
<dbReference type="EMBL" id="CAUYUJ010015376">
    <property type="protein sequence ID" value="CAK0853144.1"/>
    <property type="molecule type" value="Genomic_DNA"/>
</dbReference>
<sequence>MEILTAPQFALEEGARRPGGGAAPREPLQHGPQDHRSSAAAAADGRRYSPIPSKSRPALGHRGPGTPLGTLEPLGAVKTKVHRKEEEAVDEQDRRYLLGNKAADFYAKEWASMHRPPPAELDSHAAAYDMLVRLLIGAGKLLETWPKSEDLWGPLEKLPSQPRTPQERPFVEEHHPMWDGKRYRCDTCLRIVFPMSRFSCKALPAGMRMVLDSHQRLHHSLHIGWLDNGFPLIFCNRCGGFCSERGSRKLLDPRGCQNKVTSELRKLRKGRVPGSHARILKVTPYRPSSLLGTTGA</sequence>
<proteinExistence type="predicted"/>